<evidence type="ECO:0000313" key="12">
    <source>
        <dbReference type="Proteomes" id="UP000001700"/>
    </source>
</evidence>
<reference evidence="11" key="1">
    <citation type="submission" date="2008-05" db="EMBL/GenBank/DDBJ databases">
        <title>Genome sequence of Riesia pediculicola USDA.</title>
        <authorList>
            <person name="Kirkness E.F."/>
        </authorList>
    </citation>
    <scope>NUCLEOTIDE SEQUENCE [LARGE SCALE GENOMIC DNA]</scope>
    <source>
        <strain evidence="11">USDA</strain>
    </source>
</reference>
<sequence length="756" mass="86579">MNKKIMKKSLKLHSRIKKGKIEVIPTKPISTKKDLIYAYTPGVSFPCVEILKNPENVHKYTSKSNLLAVISNGTAVLGLGNIGALASKPVMEGKSIIFKEFAGIDVFDIEINEKNPEKFVEITSSLEPTFGGINLEDIRSPDCFYIEEKLKEKMNIPIFHDDQHGTAIVVSSVILNWIKDTKRNIREVKLVISGAGAASIACANMLEKLGILHENIFMCDSKGVINTGRKDLNEIKSIYATRNENLQTLYDIIQGADAFLGCSVSKVLKKDMVQSMANRPIILALANPIPEIMPYEVEEVRSDAIVCTGRSDDPNQVNNILCFPFILRGALDVQATQINDAMKIACIKEISKLARKKVDFITYDSETSQNCSQKNYSIVPNPFDPRLIMKIAPSVAKAAMDSGLAIKPIKNFKLYKKDLKKFVKNDYFFMRPIFISAQKRNRKILFTKGESKKTLLVVKNIIDMNLSNPILIGRKSVIEDKIRNLNLRIKENRDFQLIDLDQKMKYEKFWKKHLNFLKKRRILKKNSFEEENSYFSTLIGTSYLHSNKADGMICHVDDYNLSDHTNIIMNIIGPSERKIVEKMDIICTSNMNFFIVNFEDTKDISIQKLKKIILIILKKIKILNIFPNIVLPRLENLKNISHLDWYKKNDLFSSIKKNYPSVHFIKESLEEIDLKNLIKNEKLYPNYQHERSSDFLFVTPTNKLHMIYLDLLKVVNYKEKTLGSILMETKKPVHILNKNSSIRNITDSFVYLMIEK</sequence>
<evidence type="ECO:0000256" key="3">
    <source>
        <dbReference type="ARBA" id="ARBA00022723"/>
    </source>
</evidence>
<dbReference type="AlphaFoldDB" id="D4G7Z0"/>
<dbReference type="STRING" id="515618.RIEPE_0182"/>
<dbReference type="eggNOG" id="COG0281">
    <property type="taxonomic scope" value="Bacteria"/>
</dbReference>
<dbReference type="Gene3D" id="3.40.50.10380">
    <property type="entry name" value="Malic enzyme, N-terminal domain"/>
    <property type="match status" value="1"/>
</dbReference>
<dbReference type="GO" id="GO:0016746">
    <property type="term" value="F:acyltransferase activity"/>
    <property type="evidence" value="ECO:0007669"/>
    <property type="project" value="InterPro"/>
</dbReference>
<keyword evidence="3" id="KW-0479">Metal-binding</keyword>
<dbReference type="SMART" id="SM01274">
    <property type="entry name" value="malic"/>
    <property type="match status" value="1"/>
</dbReference>
<keyword evidence="12" id="KW-1185">Reference proteome</keyword>
<dbReference type="FunFam" id="3.40.50.10380:FF:000003">
    <property type="entry name" value="NADP-dependent malic enzyme"/>
    <property type="match status" value="1"/>
</dbReference>
<dbReference type="GO" id="GO:0046872">
    <property type="term" value="F:metal ion binding"/>
    <property type="evidence" value="ECO:0007669"/>
    <property type="project" value="UniProtKB-KW"/>
</dbReference>
<dbReference type="RefSeq" id="WP_013087758.1">
    <property type="nucleotide sequence ID" value="NC_014109.1"/>
</dbReference>
<dbReference type="SUPFAM" id="SSF53223">
    <property type="entry name" value="Aminoacid dehydrogenase-like, N-terminal domain"/>
    <property type="match status" value="1"/>
</dbReference>
<accession>D4G7Z0</accession>
<dbReference type="PANTHER" id="PTHR43237">
    <property type="entry name" value="NADP-DEPENDENT MALIC ENZYME"/>
    <property type="match status" value="1"/>
</dbReference>
<name>D4G7Z0_RIEPU</name>
<evidence type="ECO:0000259" key="9">
    <source>
        <dbReference type="SMART" id="SM00919"/>
    </source>
</evidence>
<feature type="domain" description="Malic enzyme N-terminal" evidence="10">
    <location>
        <begin position="18"/>
        <end position="151"/>
    </location>
</feature>
<dbReference type="SUPFAM" id="SSF53659">
    <property type="entry name" value="Isocitrate/Isopropylmalate dehydrogenase-like"/>
    <property type="match status" value="1"/>
</dbReference>
<feature type="domain" description="Malic enzyme NAD-binding" evidence="9">
    <location>
        <begin position="163"/>
        <end position="400"/>
    </location>
</feature>
<dbReference type="Gene3D" id="3.40.50.10950">
    <property type="match status" value="1"/>
</dbReference>
<dbReference type="OrthoDB" id="9805787at2"/>
<comment type="cofactor">
    <cofactor evidence="1">
        <name>Mn(2+)</name>
        <dbReference type="ChEBI" id="CHEBI:29035"/>
    </cofactor>
</comment>
<evidence type="ECO:0000259" key="10">
    <source>
        <dbReference type="SMART" id="SM01274"/>
    </source>
</evidence>
<dbReference type="InterPro" id="IPR042113">
    <property type="entry name" value="P_AcTrfase_dom1"/>
</dbReference>
<dbReference type="GO" id="GO:0008948">
    <property type="term" value="F:oxaloacetate decarboxylase activity"/>
    <property type="evidence" value="ECO:0007669"/>
    <property type="project" value="RHEA"/>
</dbReference>
<dbReference type="GO" id="GO:0004473">
    <property type="term" value="F:malate dehydrogenase (decarboxylating) (NADP+) activity"/>
    <property type="evidence" value="ECO:0007669"/>
    <property type="project" value="UniProtKB-EC"/>
</dbReference>
<dbReference type="KEGG" id="rip:RIEPE_0182"/>
<dbReference type="Pfam" id="PF01515">
    <property type="entry name" value="PTA_PTB"/>
    <property type="match status" value="1"/>
</dbReference>
<dbReference type="eggNOG" id="COG0280">
    <property type="taxonomic scope" value="Bacteria"/>
</dbReference>
<evidence type="ECO:0000256" key="2">
    <source>
        <dbReference type="ARBA" id="ARBA00001946"/>
    </source>
</evidence>
<comment type="catalytic activity">
    <reaction evidence="8">
        <text>oxaloacetate + H(+) = pyruvate + CO2</text>
        <dbReference type="Rhea" id="RHEA:15641"/>
        <dbReference type="ChEBI" id="CHEBI:15361"/>
        <dbReference type="ChEBI" id="CHEBI:15378"/>
        <dbReference type="ChEBI" id="CHEBI:16452"/>
        <dbReference type="ChEBI" id="CHEBI:16526"/>
        <dbReference type="EC" id="1.1.1.40"/>
    </reaction>
</comment>
<comment type="cofactor">
    <cofactor evidence="2">
        <name>Mg(2+)</name>
        <dbReference type="ChEBI" id="CHEBI:18420"/>
    </cofactor>
</comment>
<evidence type="ECO:0000256" key="6">
    <source>
        <dbReference type="ARBA" id="ARBA00040273"/>
    </source>
</evidence>
<dbReference type="InterPro" id="IPR051674">
    <property type="entry name" value="Malate_Decarboxylase"/>
</dbReference>
<evidence type="ECO:0000256" key="4">
    <source>
        <dbReference type="ARBA" id="ARBA00023002"/>
    </source>
</evidence>
<dbReference type="GO" id="GO:0051287">
    <property type="term" value="F:NAD binding"/>
    <property type="evidence" value="ECO:0007669"/>
    <property type="project" value="InterPro"/>
</dbReference>
<comment type="catalytic activity">
    <reaction evidence="7">
        <text>(S)-malate + NADP(+) = pyruvate + CO2 + NADPH</text>
        <dbReference type="Rhea" id="RHEA:18253"/>
        <dbReference type="ChEBI" id="CHEBI:15361"/>
        <dbReference type="ChEBI" id="CHEBI:15589"/>
        <dbReference type="ChEBI" id="CHEBI:16526"/>
        <dbReference type="ChEBI" id="CHEBI:57783"/>
        <dbReference type="ChEBI" id="CHEBI:58349"/>
        <dbReference type="EC" id="1.1.1.40"/>
    </reaction>
</comment>
<dbReference type="HOGENOM" id="CLU_012366_0_0_6"/>
<dbReference type="CDD" id="cd05311">
    <property type="entry name" value="NAD_bind_2_malic_enz"/>
    <property type="match status" value="1"/>
</dbReference>
<dbReference type="SUPFAM" id="SSF51735">
    <property type="entry name" value="NAD(P)-binding Rossmann-fold domains"/>
    <property type="match status" value="1"/>
</dbReference>
<dbReference type="EC" id="1.1.1.40" evidence="5"/>
<dbReference type="EMBL" id="CP001085">
    <property type="protein sequence ID" value="ADD79774.1"/>
    <property type="molecule type" value="Genomic_DNA"/>
</dbReference>
<dbReference type="SMART" id="SM00919">
    <property type="entry name" value="Malic_M"/>
    <property type="match status" value="1"/>
</dbReference>
<dbReference type="Pfam" id="PF03949">
    <property type="entry name" value="Malic_M"/>
    <property type="match status" value="1"/>
</dbReference>
<dbReference type="Pfam" id="PF00390">
    <property type="entry name" value="malic"/>
    <property type="match status" value="1"/>
</dbReference>
<evidence type="ECO:0000313" key="11">
    <source>
        <dbReference type="EMBL" id="ADD79774.1"/>
    </source>
</evidence>
<dbReference type="InterPro" id="IPR045213">
    <property type="entry name" value="Malic_NAD-bd_bact_type"/>
</dbReference>
<dbReference type="InterPro" id="IPR012301">
    <property type="entry name" value="Malic_N_dom"/>
</dbReference>
<dbReference type="FunFam" id="3.40.50.720:FF:000095">
    <property type="entry name" value="NADP-dependent malic enzyme"/>
    <property type="match status" value="1"/>
</dbReference>
<evidence type="ECO:0000256" key="5">
    <source>
        <dbReference type="ARBA" id="ARBA00038964"/>
    </source>
</evidence>
<dbReference type="InterPro" id="IPR002505">
    <property type="entry name" value="PTA_PTB"/>
</dbReference>
<organism evidence="11 12">
    <name type="scientific">Riesia pediculicola (strain USDA)</name>
    <dbReference type="NCBI Taxonomy" id="515618"/>
    <lineage>
        <taxon>Bacteria</taxon>
        <taxon>Pseudomonadati</taxon>
        <taxon>Pseudomonadota</taxon>
        <taxon>Gammaproteobacteria</taxon>
        <taxon>Enterobacterales</taxon>
        <taxon>Enterobacteriaceae</taxon>
        <taxon>Candidatus Riesia</taxon>
    </lineage>
</organism>
<keyword evidence="4 11" id="KW-0560">Oxidoreductase</keyword>
<dbReference type="InterPro" id="IPR036291">
    <property type="entry name" value="NAD(P)-bd_dom_sf"/>
</dbReference>
<gene>
    <name evidence="11" type="ordered locus">RIEPE_0182</name>
</gene>
<dbReference type="Gene3D" id="3.40.50.720">
    <property type="entry name" value="NAD(P)-binding Rossmann-like Domain"/>
    <property type="match status" value="1"/>
</dbReference>
<evidence type="ECO:0000256" key="8">
    <source>
        <dbReference type="ARBA" id="ARBA00051384"/>
    </source>
</evidence>
<dbReference type="Proteomes" id="UP000001700">
    <property type="component" value="Chromosome"/>
</dbReference>
<proteinExistence type="predicted"/>
<dbReference type="InterPro" id="IPR012302">
    <property type="entry name" value="Malic_NAD-bd"/>
</dbReference>
<protein>
    <recommendedName>
        <fullName evidence="6">NADP-dependent malic enzyme</fullName>
        <ecNumber evidence="5">1.1.1.40</ecNumber>
    </recommendedName>
</protein>
<evidence type="ECO:0000256" key="1">
    <source>
        <dbReference type="ARBA" id="ARBA00001936"/>
    </source>
</evidence>
<dbReference type="InterPro" id="IPR037062">
    <property type="entry name" value="Malic_N_dom_sf"/>
</dbReference>
<dbReference type="PANTHER" id="PTHR43237:SF4">
    <property type="entry name" value="NADP-DEPENDENT MALIC ENZYME"/>
    <property type="match status" value="1"/>
</dbReference>
<dbReference type="InterPro" id="IPR046346">
    <property type="entry name" value="Aminoacid_DH-like_N_sf"/>
</dbReference>
<evidence type="ECO:0000256" key="7">
    <source>
        <dbReference type="ARBA" id="ARBA00050924"/>
    </source>
</evidence>